<protein>
    <submittedName>
        <fullName evidence="1">Uncharacterized protein</fullName>
    </submittedName>
</protein>
<gene>
    <name evidence="1" type="ORF">FH603_4946</name>
</gene>
<dbReference type="EMBL" id="VFIA01000045">
    <property type="protein sequence ID" value="MBC3794417.1"/>
    <property type="molecule type" value="Genomic_DNA"/>
</dbReference>
<dbReference type="Proteomes" id="UP000700732">
    <property type="component" value="Unassembled WGS sequence"/>
</dbReference>
<accession>A0ABR6WD10</accession>
<name>A0ABR6WD10_9BACT</name>
<reference evidence="1 2" key="1">
    <citation type="submission" date="2019-06" db="EMBL/GenBank/DDBJ databases">
        <title>Spirosoma utsteinense sp. nov. isolated from Antarctic ice-free soils.</title>
        <authorList>
            <person name="Tahon G."/>
        </authorList>
    </citation>
    <scope>NUCLEOTIDE SEQUENCE [LARGE SCALE GENOMIC DNA]</scope>
    <source>
        <strain evidence="1 2">LMG 31447</strain>
    </source>
</reference>
<organism evidence="1 2">
    <name type="scientific">Spirosoma utsteinense</name>
    <dbReference type="NCBI Taxonomy" id="2585773"/>
    <lineage>
        <taxon>Bacteria</taxon>
        <taxon>Pseudomonadati</taxon>
        <taxon>Bacteroidota</taxon>
        <taxon>Cytophagia</taxon>
        <taxon>Cytophagales</taxon>
        <taxon>Cytophagaceae</taxon>
        <taxon>Spirosoma</taxon>
    </lineage>
</organism>
<dbReference type="RefSeq" id="WP_186740922.1">
    <property type="nucleotide sequence ID" value="NZ_VFIA01000045.1"/>
</dbReference>
<evidence type="ECO:0000313" key="2">
    <source>
        <dbReference type="Proteomes" id="UP000700732"/>
    </source>
</evidence>
<evidence type="ECO:0000313" key="1">
    <source>
        <dbReference type="EMBL" id="MBC3794417.1"/>
    </source>
</evidence>
<keyword evidence="2" id="KW-1185">Reference proteome</keyword>
<proteinExistence type="predicted"/>
<sequence>METTPNEYAHIIGWGVDADPQNEPTYPMKNYTGDDHQRLNYDRPAQQPTTVEILKSNERPNLTAVFGTSSPPSGLSGAIRRYAFRSSESEYGHWLPLLLADRVNVVEGIIDDLSRGHIPNIFAEKGWKAEWKHNPKGLTQKVLIGAAVTTAIVALLYRKNSTKKSGRLALLSKKLRHR</sequence>
<comment type="caution">
    <text evidence="1">The sequence shown here is derived from an EMBL/GenBank/DDBJ whole genome shotgun (WGS) entry which is preliminary data.</text>
</comment>